<dbReference type="EMBL" id="RYZH01000024">
    <property type="protein sequence ID" value="RUL87236.1"/>
    <property type="molecule type" value="Genomic_DNA"/>
</dbReference>
<dbReference type="Pfam" id="PF05235">
    <property type="entry name" value="CHAD"/>
    <property type="match status" value="1"/>
</dbReference>
<keyword evidence="3" id="KW-1185">Reference proteome</keyword>
<proteinExistence type="predicted"/>
<dbReference type="SMART" id="SM00880">
    <property type="entry name" value="CHAD"/>
    <property type="match status" value="1"/>
</dbReference>
<dbReference type="Gene3D" id="1.40.20.10">
    <property type="entry name" value="CHAD domain"/>
    <property type="match status" value="1"/>
</dbReference>
<gene>
    <name evidence="2" type="ORF">TsocGM_13505</name>
</gene>
<dbReference type="OrthoDB" id="9777271at2"/>
<evidence type="ECO:0000259" key="1">
    <source>
        <dbReference type="PROSITE" id="PS51708"/>
    </source>
</evidence>
<sequence length="304" mass="33444">MSKTVNLSKKSARRAGPSARVPVLLALKAALADDVLRMLDHEPGARRFLPEDVHQMRTSVRRMRSDLRFFGPAMERDRSQTLQEELRWLAGVLGAVRDLDVLADRLRSAAVEVGAVPRSDPLFEEIARRQDSSRAALAEAIDGRRYLALREAVIAEARAPSPGPSAGREAASVLVDRLVRDRKRLLDRLKDSPADSPIETLHELRKRAKRTRYAAHSAADWLGRREAAGRACLAIARQAKAIQEVLGCVQDASVADAFIREVADALPADDPFRSAAGALLDHQRREAEEALACYSALREEILGG</sequence>
<dbReference type="InterPro" id="IPR038186">
    <property type="entry name" value="CHAD_dom_sf"/>
</dbReference>
<evidence type="ECO:0000313" key="3">
    <source>
        <dbReference type="Proteomes" id="UP000280296"/>
    </source>
</evidence>
<organism evidence="2 3">
    <name type="scientific">Tautonia sociabilis</name>
    <dbReference type="NCBI Taxonomy" id="2080755"/>
    <lineage>
        <taxon>Bacteria</taxon>
        <taxon>Pseudomonadati</taxon>
        <taxon>Planctomycetota</taxon>
        <taxon>Planctomycetia</taxon>
        <taxon>Isosphaerales</taxon>
        <taxon>Isosphaeraceae</taxon>
        <taxon>Tautonia</taxon>
    </lineage>
</organism>
<protein>
    <submittedName>
        <fullName evidence="2">CHAD domain-containing protein</fullName>
    </submittedName>
</protein>
<accession>A0A432MJB2</accession>
<reference evidence="2 3" key="2">
    <citation type="submission" date="2019-01" db="EMBL/GenBank/DDBJ databases">
        <title>Tautonia sociabilis, a novel thermotolerant planctomycete of Isosphaeraceae family, isolated from a 4000 m deep subterranean habitat.</title>
        <authorList>
            <person name="Kovaleva O.L."/>
            <person name="Elcheninov A.G."/>
            <person name="Van Heerden E."/>
            <person name="Toshchakov S.V."/>
            <person name="Novikov A."/>
            <person name="Bonch-Osmolovskaya E.A."/>
            <person name="Kublanov I.V."/>
        </authorList>
    </citation>
    <scope>NUCLEOTIDE SEQUENCE [LARGE SCALE GENOMIC DNA]</scope>
    <source>
        <strain evidence="2 3">GM2012</strain>
    </source>
</reference>
<dbReference type="PROSITE" id="PS51708">
    <property type="entry name" value="CHAD"/>
    <property type="match status" value="1"/>
</dbReference>
<reference evidence="2 3" key="1">
    <citation type="submission" date="2018-12" db="EMBL/GenBank/DDBJ databases">
        <authorList>
            <person name="Toschakov S.V."/>
        </authorList>
    </citation>
    <scope>NUCLEOTIDE SEQUENCE [LARGE SCALE GENOMIC DNA]</scope>
    <source>
        <strain evidence="2 3">GM2012</strain>
    </source>
</reference>
<dbReference type="Proteomes" id="UP000280296">
    <property type="component" value="Unassembled WGS sequence"/>
</dbReference>
<comment type="caution">
    <text evidence="2">The sequence shown here is derived from an EMBL/GenBank/DDBJ whole genome shotgun (WGS) entry which is preliminary data.</text>
</comment>
<dbReference type="PANTHER" id="PTHR39339">
    <property type="entry name" value="SLR1444 PROTEIN"/>
    <property type="match status" value="1"/>
</dbReference>
<dbReference type="InterPro" id="IPR007899">
    <property type="entry name" value="CHAD_dom"/>
</dbReference>
<dbReference type="RefSeq" id="WP_126725969.1">
    <property type="nucleotide sequence ID" value="NZ_RYZH01000024.1"/>
</dbReference>
<feature type="domain" description="CHAD" evidence="1">
    <location>
        <begin position="20"/>
        <end position="304"/>
    </location>
</feature>
<dbReference type="AlphaFoldDB" id="A0A432MJB2"/>
<name>A0A432MJB2_9BACT</name>
<dbReference type="PANTHER" id="PTHR39339:SF1">
    <property type="entry name" value="CHAD DOMAIN-CONTAINING PROTEIN"/>
    <property type="match status" value="1"/>
</dbReference>
<evidence type="ECO:0000313" key="2">
    <source>
        <dbReference type="EMBL" id="RUL87236.1"/>
    </source>
</evidence>